<evidence type="ECO:0000256" key="1">
    <source>
        <dbReference type="SAM" id="MobiDB-lite"/>
    </source>
</evidence>
<keyword evidence="3" id="KW-1185">Reference proteome</keyword>
<dbReference type="AlphaFoldDB" id="D8PLV6"/>
<dbReference type="InParanoid" id="D8PLV6"/>
<evidence type="ECO:0000313" key="3">
    <source>
        <dbReference type="Proteomes" id="UP000007431"/>
    </source>
</evidence>
<sequence>MSGTKRERALATKGASAATREKSVALDLFPEDTQIIGWHAQKTGKKRKASPSAPGSARSKRARTSDLPCEDVVNVRCPMRWTR</sequence>
<gene>
    <name evidence="2" type="ORF">SCHCODRAFT_9933</name>
</gene>
<organism evidence="3">
    <name type="scientific">Schizophyllum commune (strain H4-8 / FGSC 9210)</name>
    <name type="common">Split gill fungus</name>
    <dbReference type="NCBI Taxonomy" id="578458"/>
    <lineage>
        <taxon>Eukaryota</taxon>
        <taxon>Fungi</taxon>
        <taxon>Dikarya</taxon>
        <taxon>Basidiomycota</taxon>
        <taxon>Agaricomycotina</taxon>
        <taxon>Agaricomycetes</taxon>
        <taxon>Agaricomycetidae</taxon>
        <taxon>Agaricales</taxon>
        <taxon>Schizophyllaceae</taxon>
        <taxon>Schizophyllum</taxon>
    </lineage>
</organism>
<dbReference type="KEGG" id="scm:SCHCO_02498350"/>
<dbReference type="Proteomes" id="UP000007431">
    <property type="component" value="Unassembled WGS sequence"/>
</dbReference>
<dbReference type="OrthoDB" id="10558568at2759"/>
<proteinExistence type="predicted"/>
<evidence type="ECO:0000313" key="2">
    <source>
        <dbReference type="EMBL" id="EFJ02052.1"/>
    </source>
</evidence>
<name>D8PLV6_SCHCM</name>
<feature type="region of interest" description="Disordered" evidence="1">
    <location>
        <begin position="38"/>
        <end position="66"/>
    </location>
</feature>
<protein>
    <submittedName>
        <fullName evidence="2">Uncharacterized protein</fullName>
    </submittedName>
</protein>
<dbReference type="EMBL" id="GL377302">
    <property type="protein sequence ID" value="EFJ02052.1"/>
    <property type="molecule type" value="Genomic_DNA"/>
</dbReference>
<dbReference type="HOGENOM" id="CLU_2543885_0_0_1"/>
<dbReference type="GeneID" id="9588815"/>
<accession>D8PLV6</accession>
<dbReference type="RefSeq" id="XP_003036954.1">
    <property type="nucleotide sequence ID" value="XM_003036908.1"/>
</dbReference>
<dbReference type="VEuPathDB" id="FungiDB:SCHCODRAFT_02498350"/>
<reference evidence="2 3" key="1">
    <citation type="journal article" date="2010" name="Nat. Biotechnol.">
        <title>Genome sequence of the model mushroom Schizophyllum commune.</title>
        <authorList>
            <person name="Ohm R.A."/>
            <person name="de Jong J.F."/>
            <person name="Lugones L.G."/>
            <person name="Aerts A."/>
            <person name="Kothe E."/>
            <person name="Stajich J.E."/>
            <person name="de Vries R.P."/>
            <person name="Record E."/>
            <person name="Levasseur A."/>
            <person name="Baker S.E."/>
            <person name="Bartholomew K.A."/>
            <person name="Coutinho P.M."/>
            <person name="Erdmann S."/>
            <person name="Fowler T.J."/>
            <person name="Gathman A.C."/>
            <person name="Lombard V."/>
            <person name="Henrissat B."/>
            <person name="Knabe N."/>
            <person name="Kuees U."/>
            <person name="Lilly W.W."/>
            <person name="Lindquist E."/>
            <person name="Lucas S."/>
            <person name="Magnuson J.K."/>
            <person name="Piumi F."/>
            <person name="Raudaskoski M."/>
            <person name="Salamov A."/>
            <person name="Schmutz J."/>
            <person name="Schwarze F.W.M.R."/>
            <person name="vanKuyk P.A."/>
            <person name="Horton J.S."/>
            <person name="Grigoriev I.V."/>
            <person name="Woesten H.A.B."/>
        </authorList>
    </citation>
    <scope>NUCLEOTIDE SEQUENCE [LARGE SCALE GENOMIC DNA]</scope>
    <source>
        <strain evidence="3">H4-8 / FGSC 9210</strain>
    </source>
</reference>